<accession>B2HKX3</accession>
<organism evidence="1 2">
    <name type="scientific">Mycobacterium marinum (strain ATCC BAA-535 / M)</name>
    <dbReference type="NCBI Taxonomy" id="216594"/>
    <lineage>
        <taxon>Bacteria</taxon>
        <taxon>Bacillati</taxon>
        <taxon>Actinomycetota</taxon>
        <taxon>Actinomycetes</taxon>
        <taxon>Mycobacteriales</taxon>
        <taxon>Mycobacteriaceae</taxon>
        <taxon>Mycobacterium</taxon>
        <taxon>Mycobacterium ulcerans group</taxon>
    </lineage>
</organism>
<dbReference type="eggNOG" id="COG5410">
    <property type="taxonomic scope" value="Bacteria"/>
</dbReference>
<dbReference type="KEGG" id="mmi:MMAR_1945"/>
<dbReference type="Proteomes" id="UP000001190">
    <property type="component" value="Chromosome"/>
</dbReference>
<dbReference type="Pfam" id="PF03237">
    <property type="entry name" value="Terminase_6N"/>
    <property type="match status" value="1"/>
</dbReference>
<reference evidence="1 2" key="1">
    <citation type="journal article" date="2008" name="Genome Res.">
        <title>Insights from the complete genome sequence of Mycobacterium marinum on the evolution of Mycobacterium tuberculosis.</title>
        <authorList>
            <person name="Stinear T.P."/>
            <person name="Seemann T."/>
            <person name="Harrison P.F."/>
            <person name="Jenkin G.A."/>
            <person name="Davies J.K."/>
            <person name="Johnson P.D."/>
            <person name="Abdellah Z."/>
            <person name="Arrowsmith C."/>
            <person name="Chillingworth T."/>
            <person name="Churcher C."/>
            <person name="Clarke K."/>
            <person name="Cronin A."/>
            <person name="Davis P."/>
            <person name="Goodhead I."/>
            <person name="Holroyd N."/>
            <person name="Jagels K."/>
            <person name="Lord A."/>
            <person name="Moule S."/>
            <person name="Mungall K."/>
            <person name="Norbertczak H."/>
            <person name="Quail M.A."/>
            <person name="Rabbinowitsch E."/>
            <person name="Walker D."/>
            <person name="White B."/>
            <person name="Whitehead S."/>
            <person name="Small P.L."/>
            <person name="Brosch R."/>
            <person name="Ramakrishnan L."/>
            <person name="Fischbach M.A."/>
            <person name="Parkhill J."/>
            <person name="Cole S.T."/>
        </authorList>
    </citation>
    <scope>NUCLEOTIDE SEQUENCE [LARGE SCALE GENOMIC DNA]</scope>
    <source>
        <strain evidence="2">ATCC BAA-535 / M</strain>
    </source>
</reference>
<evidence type="ECO:0000313" key="1">
    <source>
        <dbReference type="EMBL" id="ACC40394.1"/>
    </source>
</evidence>
<evidence type="ECO:0000313" key="2">
    <source>
        <dbReference type="Proteomes" id="UP000001190"/>
    </source>
</evidence>
<proteinExistence type="predicted"/>
<dbReference type="HOGENOM" id="CLU_538422_0_0_11"/>
<dbReference type="EMBL" id="CP000854">
    <property type="protein sequence ID" value="ACC40394.1"/>
    <property type="molecule type" value="Genomic_DNA"/>
</dbReference>
<dbReference type="AlphaFoldDB" id="B2HKX3"/>
<protein>
    <submittedName>
        <fullName evidence="1">Conserved hypothetical membrane protein</fullName>
    </submittedName>
</protein>
<dbReference type="RefSeq" id="WP_012393735.1">
    <property type="nucleotide sequence ID" value="NC_010612.1"/>
</dbReference>
<gene>
    <name evidence="1" type="ordered locus">MMAR_1945</name>
</gene>
<dbReference type="STRING" id="216594.MMAR_1945"/>
<name>B2HKX3_MYCMM</name>
<sequence length="587" mass="62870">MITDTITALTAARAIRSTRQGRRPESPAELALRLIPGYVVTPTIKLLSDELVRAVEEPDSRLIVTMPPRTGKSVLVSQVFPVWQLSRDPDAEIIVKSYGDALAEEHSAAARRLIADNAGVVGIELAADKQAVGRWRVAGHRGGMLAGGILSSTTGFGANVLVVDDPVKGAQEADSDAYRRRLIAEFKASLMTRLMPGASVIIVLTRWHTDDLAGALLAEPGSRWRCVNIPAISTAGVPDALQRDRSGVAMTSAVGRTAPQFREIAAEVGSRAWAAMYLGTPRTPEGGLIKAAWIEDWRLPAAPPGAVKIVVGVDPADSGKGDETGIIAASLAADGSIALIADVSGRMTSDAWAVRAVQLAADIGASEISIEGFQARSTYVRLVTEVLARFRVQRPIRVTSWPPKGTDRGKGDAVARSTGLLAALETGRCRVAGYLPDFEAQAVTWEAGQHQPDRVAAAVVAHDVLVHSGTEPMGIVSPMDLARRARGGAVGAGARLDAPPDRRVIGLSLTQYREEHLSSFSSLYHLLHADEHLGDLRFYPGGQLQLEQFACRRRYFTQPDFQSIAVTRRNQQLGGCRIGLPQKSIDR</sequence>
<keyword evidence="2" id="KW-1185">Reference proteome</keyword>